<dbReference type="EMBL" id="BSUM01000001">
    <property type="protein sequence ID" value="GMA31579.1"/>
    <property type="molecule type" value="Genomic_DNA"/>
</dbReference>
<organism evidence="1 2">
    <name type="scientific">Litorihabitans aurantiacus</name>
    <dbReference type="NCBI Taxonomy" id="1930061"/>
    <lineage>
        <taxon>Bacteria</taxon>
        <taxon>Bacillati</taxon>
        <taxon>Actinomycetota</taxon>
        <taxon>Actinomycetes</taxon>
        <taxon>Micrococcales</taxon>
        <taxon>Beutenbergiaceae</taxon>
        <taxon>Litorihabitans</taxon>
    </lineage>
</organism>
<sequence length="148" mass="16756">MILGVEDSYLHRIDTIGREVVDAATAAAERDDDITFPGAACSWISAIAGEIMRDAGLGTWTLVNHYNRDGLPGHDWIVQGEIFADLSVQQFSRRPWFDTRWSEHIVGRGENPVTLAYPIEIKRLETRPLAEQYSRYRAAVERELAARQ</sequence>
<comment type="caution">
    <text evidence="1">The sequence shown here is derived from an EMBL/GenBank/DDBJ whole genome shotgun (WGS) entry which is preliminary data.</text>
</comment>
<dbReference type="AlphaFoldDB" id="A0AA37XEB5"/>
<evidence type="ECO:0000313" key="2">
    <source>
        <dbReference type="Proteomes" id="UP001157161"/>
    </source>
</evidence>
<accession>A0AA37XEB5</accession>
<protein>
    <submittedName>
        <fullName evidence="1">Uncharacterized protein</fullName>
    </submittedName>
</protein>
<name>A0AA37XEB5_9MICO</name>
<dbReference type="RefSeq" id="WP_284250377.1">
    <property type="nucleotide sequence ID" value="NZ_BSUM01000001.1"/>
</dbReference>
<dbReference type="Proteomes" id="UP001157161">
    <property type="component" value="Unassembled WGS sequence"/>
</dbReference>
<proteinExistence type="predicted"/>
<keyword evidence="2" id="KW-1185">Reference proteome</keyword>
<evidence type="ECO:0000313" key="1">
    <source>
        <dbReference type="EMBL" id="GMA31579.1"/>
    </source>
</evidence>
<reference evidence="1" key="1">
    <citation type="journal article" date="2014" name="Int. J. Syst. Evol. Microbiol.">
        <title>Complete genome sequence of Corynebacterium casei LMG S-19264T (=DSM 44701T), isolated from a smear-ripened cheese.</title>
        <authorList>
            <consortium name="US DOE Joint Genome Institute (JGI-PGF)"/>
            <person name="Walter F."/>
            <person name="Albersmeier A."/>
            <person name="Kalinowski J."/>
            <person name="Ruckert C."/>
        </authorList>
    </citation>
    <scope>NUCLEOTIDE SEQUENCE</scope>
    <source>
        <strain evidence="1">NBRC 112290</strain>
    </source>
</reference>
<gene>
    <name evidence="1" type="ORF">GCM10025875_15710</name>
</gene>
<reference evidence="1" key="2">
    <citation type="submission" date="2023-02" db="EMBL/GenBank/DDBJ databases">
        <authorList>
            <person name="Sun Q."/>
            <person name="Mori K."/>
        </authorList>
    </citation>
    <scope>NUCLEOTIDE SEQUENCE</scope>
    <source>
        <strain evidence="1">NBRC 112290</strain>
    </source>
</reference>